<dbReference type="AlphaFoldDB" id="A0A5J4UHK3"/>
<accession>A0A5J4UHK3</accession>
<name>A0A5J4UHK3_9EUKA</name>
<protein>
    <submittedName>
        <fullName evidence="1">Uncharacterized protein</fullName>
    </submittedName>
</protein>
<evidence type="ECO:0000313" key="2">
    <source>
        <dbReference type="Proteomes" id="UP000324800"/>
    </source>
</evidence>
<comment type="caution">
    <text evidence="1">The sequence shown here is derived from an EMBL/GenBank/DDBJ whole genome shotgun (WGS) entry which is preliminary data.</text>
</comment>
<sequence length="33" mass="3833">MSGAQDVFYMKSLHSTVHLMLHPCKDCIRELKL</sequence>
<proteinExistence type="predicted"/>
<feature type="non-terminal residue" evidence="1">
    <location>
        <position position="33"/>
    </location>
</feature>
<evidence type="ECO:0000313" key="1">
    <source>
        <dbReference type="EMBL" id="KAA6370198.1"/>
    </source>
</evidence>
<dbReference type="Proteomes" id="UP000324800">
    <property type="component" value="Unassembled WGS sequence"/>
</dbReference>
<dbReference type="EMBL" id="SNRW01015631">
    <property type="protein sequence ID" value="KAA6370198.1"/>
    <property type="molecule type" value="Genomic_DNA"/>
</dbReference>
<reference evidence="1 2" key="1">
    <citation type="submission" date="2019-03" db="EMBL/GenBank/DDBJ databases">
        <title>Single cell metagenomics reveals metabolic interactions within the superorganism composed of flagellate Streblomastix strix and complex community of Bacteroidetes bacteria on its surface.</title>
        <authorList>
            <person name="Treitli S.C."/>
            <person name="Kolisko M."/>
            <person name="Husnik F."/>
            <person name="Keeling P."/>
            <person name="Hampl V."/>
        </authorList>
    </citation>
    <scope>NUCLEOTIDE SEQUENCE [LARGE SCALE GENOMIC DNA]</scope>
    <source>
        <strain evidence="1">ST1C</strain>
    </source>
</reference>
<gene>
    <name evidence="1" type="ORF">EZS28_034274</name>
</gene>
<organism evidence="1 2">
    <name type="scientific">Streblomastix strix</name>
    <dbReference type="NCBI Taxonomy" id="222440"/>
    <lineage>
        <taxon>Eukaryota</taxon>
        <taxon>Metamonada</taxon>
        <taxon>Preaxostyla</taxon>
        <taxon>Oxymonadida</taxon>
        <taxon>Streblomastigidae</taxon>
        <taxon>Streblomastix</taxon>
    </lineage>
</organism>